<dbReference type="Proteomes" id="UP000076008">
    <property type="component" value="Unassembled WGS sequence"/>
</dbReference>
<evidence type="ECO:0000313" key="1">
    <source>
        <dbReference type="EMBL" id="CZW06924.1"/>
    </source>
</evidence>
<sequence>MDSKSYTPGNRDILYKKIFLSISEMKYLEREIKKFSWLERTLLRKKEFSTMQYHKSKCDSNFFRFVNSGQDNQNTLVHILEQLPENHPDRTWLTGFLL</sequence>
<proteinExistence type="predicted"/>
<reference evidence="1 2" key="1">
    <citation type="submission" date="2016-03" db="EMBL/GenBank/DDBJ databases">
        <authorList>
            <consortium name="Pathogen Informatics"/>
        </authorList>
    </citation>
    <scope>NUCLEOTIDE SEQUENCE [LARGE SCALE GENOMIC DNA]</scope>
    <source>
        <strain evidence="2">e1252</strain>
    </source>
</reference>
<dbReference type="RefSeq" id="WP_063145268.1">
    <property type="nucleotide sequence ID" value="NZ_FJXR01000028.1"/>
</dbReference>
<dbReference type="AlphaFoldDB" id="A0A144RF15"/>
<evidence type="ECO:0000313" key="2">
    <source>
        <dbReference type="Proteomes" id="UP000076008"/>
    </source>
</evidence>
<gene>
    <name evidence="1" type="ORF">SAMEA2273318_03909</name>
</gene>
<name>A0A144RF15_ENTCL</name>
<dbReference type="EMBL" id="FJXR01000028">
    <property type="protein sequence ID" value="CZW06924.1"/>
    <property type="molecule type" value="Genomic_DNA"/>
</dbReference>
<accession>A0A144RF15</accession>
<protein>
    <submittedName>
        <fullName evidence="1">Uncharacterized protein</fullName>
    </submittedName>
</protein>
<organism evidence="1 2">
    <name type="scientific">Enterobacter cloacae</name>
    <dbReference type="NCBI Taxonomy" id="550"/>
    <lineage>
        <taxon>Bacteria</taxon>
        <taxon>Pseudomonadati</taxon>
        <taxon>Pseudomonadota</taxon>
        <taxon>Gammaproteobacteria</taxon>
        <taxon>Enterobacterales</taxon>
        <taxon>Enterobacteriaceae</taxon>
        <taxon>Enterobacter</taxon>
        <taxon>Enterobacter cloacae complex</taxon>
    </lineage>
</organism>